<reference evidence="2 3" key="1">
    <citation type="submission" date="2024-02" db="EMBL/GenBank/DDBJ databases">
        <title>High-quality chromosome-scale genome assembly of Pensacola bahiagrass (Paspalum notatum Flugge var. saurae).</title>
        <authorList>
            <person name="Vega J.M."/>
            <person name="Podio M."/>
            <person name="Orjuela J."/>
            <person name="Siena L.A."/>
            <person name="Pessino S.C."/>
            <person name="Combes M.C."/>
            <person name="Mariac C."/>
            <person name="Albertini E."/>
            <person name="Pupilli F."/>
            <person name="Ortiz J.P.A."/>
            <person name="Leblanc O."/>
        </authorList>
    </citation>
    <scope>NUCLEOTIDE SEQUENCE [LARGE SCALE GENOMIC DNA]</scope>
    <source>
        <strain evidence="2">R1</strain>
        <tissue evidence="2">Leaf</tissue>
    </source>
</reference>
<dbReference type="AlphaFoldDB" id="A0AAQ3TZQ6"/>
<dbReference type="PANTHER" id="PTHR33800:SF30">
    <property type="entry name" value="DUF295 DOMAIN-CONTAINING PROTEIN"/>
    <property type="match status" value="1"/>
</dbReference>
<dbReference type="InterPro" id="IPR005174">
    <property type="entry name" value="KIB1-4_b-propeller"/>
</dbReference>
<dbReference type="PANTHER" id="PTHR33800">
    <property type="entry name" value="OS06G0113600 PROTEIN"/>
    <property type="match status" value="1"/>
</dbReference>
<feature type="domain" description="KIB1-4 beta-propeller" evidence="1">
    <location>
        <begin position="24"/>
        <end position="126"/>
    </location>
</feature>
<sequence>MDSNRRLFLLHLTPQQIRLQKIPVRWGGSRNGMRKWHLRTPWLVACGETLLMVGPQSSFPGTGDVFEAYRLDTSTEPAEWVKVDRMENWAIFISKDERVQSLSCMNPERKGPWRRNCVYCYDYDQCVVFELGKPLRGDATQPDVSFTVCCSRMTQPMWVVPTG</sequence>
<evidence type="ECO:0000313" key="3">
    <source>
        <dbReference type="Proteomes" id="UP001341281"/>
    </source>
</evidence>
<name>A0AAQ3TZQ6_PASNO</name>
<dbReference type="Pfam" id="PF03478">
    <property type="entry name" value="Beta-prop_KIB1-4"/>
    <property type="match status" value="1"/>
</dbReference>
<protein>
    <recommendedName>
        <fullName evidence="1">KIB1-4 beta-propeller domain-containing protein</fullName>
    </recommendedName>
</protein>
<organism evidence="2 3">
    <name type="scientific">Paspalum notatum var. saurae</name>
    <dbReference type="NCBI Taxonomy" id="547442"/>
    <lineage>
        <taxon>Eukaryota</taxon>
        <taxon>Viridiplantae</taxon>
        <taxon>Streptophyta</taxon>
        <taxon>Embryophyta</taxon>
        <taxon>Tracheophyta</taxon>
        <taxon>Spermatophyta</taxon>
        <taxon>Magnoliopsida</taxon>
        <taxon>Liliopsida</taxon>
        <taxon>Poales</taxon>
        <taxon>Poaceae</taxon>
        <taxon>PACMAD clade</taxon>
        <taxon>Panicoideae</taxon>
        <taxon>Andropogonodae</taxon>
        <taxon>Paspaleae</taxon>
        <taxon>Paspalinae</taxon>
        <taxon>Paspalum</taxon>
    </lineage>
</organism>
<proteinExistence type="predicted"/>
<gene>
    <name evidence="2" type="ORF">U9M48_030097</name>
</gene>
<dbReference type="EMBL" id="CP144750">
    <property type="protein sequence ID" value="WVZ82890.1"/>
    <property type="molecule type" value="Genomic_DNA"/>
</dbReference>
<evidence type="ECO:0000313" key="2">
    <source>
        <dbReference type="EMBL" id="WVZ82890.1"/>
    </source>
</evidence>
<evidence type="ECO:0000259" key="1">
    <source>
        <dbReference type="Pfam" id="PF03478"/>
    </source>
</evidence>
<accession>A0AAQ3TZQ6</accession>
<dbReference type="Proteomes" id="UP001341281">
    <property type="component" value="Chromosome 06"/>
</dbReference>
<keyword evidence="3" id="KW-1185">Reference proteome</keyword>